<keyword evidence="15" id="KW-0274">FAD</keyword>
<comment type="catalytic activity">
    <reaction evidence="24">
        <text>FMN + ATP + H(+) = FAD + diphosphate</text>
        <dbReference type="Rhea" id="RHEA:17237"/>
        <dbReference type="ChEBI" id="CHEBI:15378"/>
        <dbReference type="ChEBI" id="CHEBI:30616"/>
        <dbReference type="ChEBI" id="CHEBI:33019"/>
        <dbReference type="ChEBI" id="CHEBI:57692"/>
        <dbReference type="ChEBI" id="CHEBI:58210"/>
        <dbReference type="EC" id="2.7.7.2"/>
    </reaction>
</comment>
<comment type="similarity">
    <text evidence="4">Belongs to the pex2/pex10/pex12 family.</text>
</comment>
<dbReference type="EC" id="2.7.7.2" evidence="5"/>
<dbReference type="CDD" id="cd23948">
    <property type="entry name" value="FAD_synthase"/>
    <property type="match status" value="1"/>
</dbReference>
<dbReference type="InterPro" id="IPR006845">
    <property type="entry name" value="Pex_N"/>
</dbReference>
<reference evidence="29 30" key="1">
    <citation type="journal article" date="2024" name="Microbiol. Resour. Announc.">
        <title>Genome annotations for the ascomycete fungi Trichoderma harzianum, Trichoderma aggressivum, and Purpureocillium lilacinum.</title>
        <authorList>
            <person name="Beijen E.P.W."/>
            <person name="Ohm R.A."/>
        </authorList>
    </citation>
    <scope>NUCLEOTIDE SEQUENCE [LARGE SCALE GENOMIC DNA]</scope>
    <source>
        <strain evidence="29 30">CBS 150709</strain>
    </source>
</reference>
<gene>
    <name evidence="29" type="ORF">Purlil1_1263</name>
</gene>
<evidence type="ECO:0000256" key="6">
    <source>
        <dbReference type="ARBA" id="ARBA00022448"/>
    </source>
</evidence>
<feature type="domain" description="Pex N-terminal" evidence="28">
    <location>
        <begin position="502"/>
        <end position="702"/>
    </location>
</feature>
<dbReference type="Pfam" id="PF01507">
    <property type="entry name" value="PAPS_reduct"/>
    <property type="match status" value="1"/>
</dbReference>
<feature type="transmembrane region" description="Helical" evidence="26">
    <location>
        <begin position="678"/>
        <end position="699"/>
    </location>
</feature>
<evidence type="ECO:0000256" key="8">
    <source>
        <dbReference type="ARBA" id="ARBA00022643"/>
    </source>
</evidence>
<dbReference type="PANTHER" id="PTHR23293:SF9">
    <property type="entry name" value="FAD SYNTHASE"/>
    <property type="match status" value="1"/>
</dbReference>
<evidence type="ECO:0000256" key="23">
    <source>
        <dbReference type="ARBA" id="ARBA00031871"/>
    </source>
</evidence>
<organism evidence="29 30">
    <name type="scientific">Purpureocillium lilacinum</name>
    <name type="common">Paecilomyces lilacinus</name>
    <dbReference type="NCBI Taxonomy" id="33203"/>
    <lineage>
        <taxon>Eukaryota</taxon>
        <taxon>Fungi</taxon>
        <taxon>Dikarya</taxon>
        <taxon>Ascomycota</taxon>
        <taxon>Pezizomycotina</taxon>
        <taxon>Sordariomycetes</taxon>
        <taxon>Hypocreomycetidae</taxon>
        <taxon>Hypocreales</taxon>
        <taxon>Ophiocordycipitaceae</taxon>
        <taxon>Purpureocillium</taxon>
    </lineage>
</organism>
<evidence type="ECO:0000256" key="7">
    <source>
        <dbReference type="ARBA" id="ARBA00022630"/>
    </source>
</evidence>
<name>A0ABR0CFG3_PURLI</name>
<keyword evidence="20 26" id="KW-0472">Membrane</keyword>
<feature type="domain" description="Phosphoadenosine phosphosulphate reductase" evidence="27">
    <location>
        <begin position="171"/>
        <end position="260"/>
    </location>
</feature>
<dbReference type="InterPro" id="IPR002500">
    <property type="entry name" value="PAPS_reduct_dom"/>
</dbReference>
<keyword evidence="14" id="KW-0863">Zinc-finger</keyword>
<keyword evidence="30" id="KW-1185">Reference proteome</keyword>
<evidence type="ECO:0000256" key="16">
    <source>
        <dbReference type="ARBA" id="ARBA00022833"/>
    </source>
</evidence>
<feature type="compositionally biased region" description="Low complexity" evidence="25">
    <location>
        <begin position="1020"/>
        <end position="1030"/>
    </location>
</feature>
<evidence type="ECO:0000256" key="20">
    <source>
        <dbReference type="ARBA" id="ARBA00023136"/>
    </source>
</evidence>
<comment type="pathway">
    <text evidence="2">Cofactor biosynthesis; FAD biosynthesis; FAD from FMN: step 1/1.</text>
</comment>
<feature type="transmembrane region" description="Helical" evidence="26">
    <location>
        <begin position="1237"/>
        <end position="1256"/>
    </location>
</feature>
<evidence type="ECO:0000256" key="5">
    <source>
        <dbReference type="ARBA" id="ARBA00012393"/>
    </source>
</evidence>
<keyword evidence="10 26" id="KW-0812">Transmembrane</keyword>
<evidence type="ECO:0000256" key="3">
    <source>
        <dbReference type="ARBA" id="ARBA00004906"/>
    </source>
</evidence>
<evidence type="ECO:0000256" key="1">
    <source>
        <dbReference type="ARBA" id="ARBA00004585"/>
    </source>
</evidence>
<comment type="subcellular location">
    <subcellularLocation>
        <location evidence="1">Peroxisome membrane</location>
        <topology evidence="1">Multi-pass membrane protein</topology>
    </subcellularLocation>
</comment>
<dbReference type="EMBL" id="JAWRVI010000003">
    <property type="protein sequence ID" value="KAK4094658.1"/>
    <property type="molecule type" value="Genomic_DNA"/>
</dbReference>
<dbReference type="InterPro" id="IPR014729">
    <property type="entry name" value="Rossmann-like_a/b/a_fold"/>
</dbReference>
<keyword evidence="16" id="KW-0862">Zinc</keyword>
<keyword evidence="7" id="KW-0285">Flavoprotein</keyword>
<protein>
    <recommendedName>
        <fullName evidence="5">FAD synthase</fullName>
        <ecNumber evidence="5">2.7.7.2</ecNumber>
    </recommendedName>
    <alternativeName>
        <fullName evidence="22">FAD pyrophosphorylase</fullName>
    </alternativeName>
    <alternativeName>
        <fullName evidence="23">FMN adenylyltransferase</fullName>
    </alternativeName>
</protein>
<evidence type="ECO:0000313" key="29">
    <source>
        <dbReference type="EMBL" id="KAK4094658.1"/>
    </source>
</evidence>
<evidence type="ECO:0000256" key="9">
    <source>
        <dbReference type="ARBA" id="ARBA00022679"/>
    </source>
</evidence>
<evidence type="ECO:0000256" key="4">
    <source>
        <dbReference type="ARBA" id="ARBA00008704"/>
    </source>
</evidence>
<feature type="compositionally biased region" description="Polar residues" evidence="25">
    <location>
        <begin position="353"/>
        <end position="372"/>
    </location>
</feature>
<evidence type="ECO:0000256" key="25">
    <source>
        <dbReference type="SAM" id="MobiDB-lite"/>
    </source>
</evidence>
<evidence type="ECO:0000313" key="30">
    <source>
        <dbReference type="Proteomes" id="UP001287286"/>
    </source>
</evidence>
<keyword evidence="19 26" id="KW-1133">Transmembrane helix</keyword>
<keyword evidence="9" id="KW-0808">Transferase</keyword>
<proteinExistence type="inferred from homology"/>
<sequence length="1267" mass="140556">MTQHSHPPVTNGTTAKVPHVATPADANADAPPRAPRVLPDVCHTLRRKVLAFLEGETDDKVLRSTQARARESMVVIEEALQRYGPDELSLSYNGGKDCLVLLILILACLPAATSHIPPKQSAHPSENGSPPSIQPLKAIYIAPPDPFPEVEDFVSISTAQYHLDLTRYALPMRQALEAYQRDQPPVRAIFMGTRRTDPHSEFLTPFSPTDGDWPQFMRVNPVLDWHYTEIWTFIRRLDIPFCSLYNQGFTSLGGTKNTRPNPALALDGDTKSFRPAYELIRDDEERLGRDSDSRKPVVGGGDVSGLMLNSGDALQWRGGARRLRHSTRICQPRAPTAASACDRTAPARRCNLHPSNIRISGQSTLQLPSNARPSHPAAQREPIGPPRPGSLSFIHASIDDSPVLPRANHTQQQLRLPDDATTPMTDSSFLQAQQRVAARRQAREAQAAARLAAQRESSRAALQLQRLPFPFNRLADAVGAASSREGTRPAFRVAQVDAELLDEELVDLLRGQVGDALRYFAGGHLHDDWSAEIMLALRAVLFKLTVWDHDATYGAALQNLKYTDARRVGPVLVPPSRAQKSLYGLVTVFGKYAWTRWEDWLLEQDDGHSQPSARVRLLSRWTSRLSTVHSAAAFASFLVFLLRGRYRTLLDRILRMRLAAPTSQVSREVSFEYLNRQLVWHAFTEFLLFVLPLIGINRWRRWLSRTWRKTKEIIHTGPTSGDGSDAAARGEYAFLPERTCAICYQDQNDAATTETEVLAAAASSGGVIGSAQTDVTNPYETIPCGCVYCFVCLATRLEREEGEGWTCLRCGEHVKECRPWSGDVLEPAAAPTARRKVSGGAAKVVAFSDDVTGGLTEQDEDEDEEDEDEEGLDALQESSETDGEDEESNPKYLTYLSSVRITTLAGQWIDAPKLVPDGPSHEATKVTGTFSKDTQATKQPEPPPVHELELHPCLNLTSHRQTTKQLPALPQNETLGTETHHLKKRPHPVRLSVTLNTPIAPETTSPPEHRPKGVRETITSRAPGRAGPGLRRSRRPHPPVLRCSASLPPSAAMPSFFQFTQGSETRFRPADASSPLLGRFRAVPPRPGLDQRHRRHSQLGLLADRVGDGRGSVHVGYGALLAAELEAEAAAADDDDDDDGNGGNGGFDDDRSVTQRLWQAYVVDLWIDPRQTAVRRVVERWWSRYGLLVFLPALLAVAWCSVPFPQYPLPDYNDDPDGTEDGHKAPGHGEAEVQVNFWFFLFVYYGFYNITALIWITKVFNLYSLNW</sequence>
<evidence type="ECO:0000256" key="24">
    <source>
        <dbReference type="ARBA" id="ARBA00049494"/>
    </source>
</evidence>
<comment type="caution">
    <text evidence="29">The sequence shown here is derived from an EMBL/GenBank/DDBJ whole genome shotgun (WGS) entry which is preliminary data.</text>
</comment>
<evidence type="ECO:0000256" key="12">
    <source>
        <dbReference type="ARBA" id="ARBA00022723"/>
    </source>
</evidence>
<evidence type="ECO:0000256" key="17">
    <source>
        <dbReference type="ARBA" id="ARBA00022840"/>
    </source>
</evidence>
<feature type="compositionally biased region" description="Basic and acidic residues" evidence="25">
    <location>
        <begin position="282"/>
        <end position="295"/>
    </location>
</feature>
<dbReference type="PANTHER" id="PTHR23293">
    <property type="entry name" value="FAD SYNTHETASE-RELATED FMN ADENYLYLTRANSFERASE"/>
    <property type="match status" value="1"/>
</dbReference>
<evidence type="ECO:0000256" key="15">
    <source>
        <dbReference type="ARBA" id="ARBA00022827"/>
    </source>
</evidence>
<feature type="compositionally biased region" description="Low complexity" evidence="25">
    <location>
        <begin position="21"/>
        <end position="31"/>
    </location>
</feature>
<feature type="compositionally biased region" description="Polar residues" evidence="25">
    <location>
        <begin position="1"/>
        <end position="14"/>
    </location>
</feature>
<evidence type="ECO:0000256" key="21">
    <source>
        <dbReference type="ARBA" id="ARBA00023140"/>
    </source>
</evidence>
<keyword evidence="11" id="KW-0548">Nucleotidyltransferase</keyword>
<dbReference type="Proteomes" id="UP001287286">
    <property type="component" value="Unassembled WGS sequence"/>
</dbReference>
<evidence type="ECO:0000256" key="19">
    <source>
        <dbReference type="ARBA" id="ARBA00022989"/>
    </source>
</evidence>
<evidence type="ECO:0000256" key="13">
    <source>
        <dbReference type="ARBA" id="ARBA00022741"/>
    </source>
</evidence>
<evidence type="ECO:0000259" key="28">
    <source>
        <dbReference type="Pfam" id="PF04757"/>
    </source>
</evidence>
<evidence type="ECO:0000256" key="18">
    <source>
        <dbReference type="ARBA" id="ARBA00022927"/>
    </source>
</evidence>
<evidence type="ECO:0000259" key="27">
    <source>
        <dbReference type="Pfam" id="PF01507"/>
    </source>
</evidence>
<keyword evidence="8" id="KW-0288">FMN</keyword>
<keyword evidence="13" id="KW-0547">Nucleotide-binding</keyword>
<feature type="region of interest" description="Disordered" evidence="25">
    <location>
        <begin position="353"/>
        <end position="425"/>
    </location>
</feature>
<keyword evidence="18" id="KW-0653">Protein transport</keyword>
<evidence type="ECO:0000256" key="10">
    <source>
        <dbReference type="ARBA" id="ARBA00022692"/>
    </source>
</evidence>
<feature type="region of interest" description="Disordered" evidence="25">
    <location>
        <begin position="1"/>
        <end position="37"/>
    </location>
</feature>
<evidence type="ECO:0000256" key="22">
    <source>
        <dbReference type="ARBA" id="ARBA00031145"/>
    </source>
</evidence>
<evidence type="ECO:0000256" key="26">
    <source>
        <dbReference type="SAM" id="Phobius"/>
    </source>
</evidence>
<feature type="transmembrane region" description="Helical" evidence="26">
    <location>
        <begin position="1185"/>
        <end position="1204"/>
    </location>
</feature>
<comment type="pathway">
    <text evidence="3">Protein modification; protein ubiquitination.</text>
</comment>
<evidence type="ECO:0000256" key="14">
    <source>
        <dbReference type="ARBA" id="ARBA00022771"/>
    </source>
</evidence>
<dbReference type="Gene3D" id="3.40.50.620">
    <property type="entry name" value="HUPs"/>
    <property type="match status" value="1"/>
</dbReference>
<feature type="region of interest" description="Disordered" evidence="25">
    <location>
        <begin position="1130"/>
        <end position="1150"/>
    </location>
</feature>
<keyword evidence="12" id="KW-0479">Metal-binding</keyword>
<dbReference type="Pfam" id="PF04757">
    <property type="entry name" value="Pex2_Pex12"/>
    <property type="match status" value="1"/>
</dbReference>
<feature type="region of interest" description="Disordered" evidence="25">
    <location>
        <begin position="848"/>
        <end position="890"/>
    </location>
</feature>
<evidence type="ECO:0000256" key="11">
    <source>
        <dbReference type="ARBA" id="ARBA00022695"/>
    </source>
</evidence>
<feature type="compositionally biased region" description="Acidic residues" evidence="25">
    <location>
        <begin position="857"/>
        <end position="872"/>
    </location>
</feature>
<accession>A0ABR0CFG3</accession>
<keyword evidence="17" id="KW-0067">ATP-binding</keyword>
<feature type="region of interest" description="Disordered" evidence="25">
    <location>
        <begin position="998"/>
        <end position="1047"/>
    </location>
</feature>
<dbReference type="SUPFAM" id="SSF52402">
    <property type="entry name" value="Adenine nucleotide alpha hydrolases-like"/>
    <property type="match status" value="1"/>
</dbReference>
<keyword evidence="6" id="KW-0813">Transport</keyword>
<feature type="compositionally biased region" description="Acidic residues" evidence="25">
    <location>
        <begin position="1130"/>
        <end position="1140"/>
    </location>
</feature>
<feature type="region of interest" description="Disordered" evidence="25">
    <location>
        <begin position="282"/>
        <end position="304"/>
    </location>
</feature>
<keyword evidence="21" id="KW-0576">Peroxisome</keyword>
<evidence type="ECO:0000256" key="2">
    <source>
        <dbReference type="ARBA" id="ARBA00004726"/>
    </source>
</evidence>